<feature type="compositionally biased region" description="Polar residues" evidence="1">
    <location>
        <begin position="115"/>
        <end position="167"/>
    </location>
</feature>
<feature type="region of interest" description="Disordered" evidence="1">
    <location>
        <begin position="1"/>
        <end position="200"/>
    </location>
</feature>
<proteinExistence type="predicted"/>
<name>A0A9P0CHF4_9CUCU</name>
<sequence>MDVTIKNATTEGESKNDENDKPPELNTDPGIITHSNVIVQESKTSQDKNSSAQKSEEKSQESMENSQNSLENLQKIKEKIQSSIESLDNNENRHPNLNRTASDDKSEEYMDAVDNAQTPPTQNNDKPQEGDVNNESSAVNSNQDNATGQTPNRQPFQSEYMTEQNHPTKMVIKRISLPANTQTKNKENRYKKYGESSKKR</sequence>
<feature type="compositionally biased region" description="Polar residues" evidence="1">
    <location>
        <begin position="81"/>
        <end position="100"/>
    </location>
</feature>
<dbReference type="EMBL" id="OV651813">
    <property type="protein sequence ID" value="CAH1098702.1"/>
    <property type="molecule type" value="Genomic_DNA"/>
</dbReference>
<gene>
    <name evidence="2" type="ORF">PSYICH_LOCUS751</name>
</gene>
<keyword evidence="3" id="KW-1185">Reference proteome</keyword>
<dbReference type="Proteomes" id="UP001153636">
    <property type="component" value="Chromosome 1"/>
</dbReference>
<feature type="compositionally biased region" description="Polar residues" evidence="1">
    <location>
        <begin position="33"/>
        <end position="43"/>
    </location>
</feature>
<accession>A0A9P0CHF4</accession>
<reference evidence="2" key="1">
    <citation type="submission" date="2022-01" db="EMBL/GenBank/DDBJ databases">
        <authorList>
            <person name="King R."/>
        </authorList>
    </citation>
    <scope>NUCLEOTIDE SEQUENCE</scope>
</reference>
<feature type="compositionally biased region" description="Polar residues" evidence="1">
    <location>
        <begin position="1"/>
        <end position="11"/>
    </location>
</feature>
<feature type="compositionally biased region" description="Basic and acidic residues" evidence="1">
    <location>
        <begin position="12"/>
        <end position="23"/>
    </location>
</feature>
<evidence type="ECO:0000256" key="1">
    <source>
        <dbReference type="SAM" id="MobiDB-lite"/>
    </source>
</evidence>
<organism evidence="2 3">
    <name type="scientific">Psylliodes chrysocephalus</name>
    <dbReference type="NCBI Taxonomy" id="3402493"/>
    <lineage>
        <taxon>Eukaryota</taxon>
        <taxon>Metazoa</taxon>
        <taxon>Ecdysozoa</taxon>
        <taxon>Arthropoda</taxon>
        <taxon>Hexapoda</taxon>
        <taxon>Insecta</taxon>
        <taxon>Pterygota</taxon>
        <taxon>Neoptera</taxon>
        <taxon>Endopterygota</taxon>
        <taxon>Coleoptera</taxon>
        <taxon>Polyphaga</taxon>
        <taxon>Cucujiformia</taxon>
        <taxon>Chrysomeloidea</taxon>
        <taxon>Chrysomelidae</taxon>
        <taxon>Galerucinae</taxon>
        <taxon>Alticini</taxon>
        <taxon>Psylliodes</taxon>
    </lineage>
</organism>
<evidence type="ECO:0000313" key="2">
    <source>
        <dbReference type="EMBL" id="CAH1098702.1"/>
    </source>
</evidence>
<feature type="compositionally biased region" description="Basic and acidic residues" evidence="1">
    <location>
        <begin position="184"/>
        <end position="200"/>
    </location>
</feature>
<evidence type="ECO:0000313" key="3">
    <source>
        <dbReference type="Proteomes" id="UP001153636"/>
    </source>
</evidence>
<protein>
    <submittedName>
        <fullName evidence="2">Uncharacterized protein</fullName>
    </submittedName>
</protein>
<dbReference type="AlphaFoldDB" id="A0A9P0CHF4"/>